<comment type="caution">
    <text evidence="2">The sequence shown here is derived from an EMBL/GenBank/DDBJ whole genome shotgun (WGS) entry which is preliminary data.</text>
</comment>
<evidence type="ECO:0000256" key="1">
    <source>
        <dbReference type="SAM" id="MobiDB-lite"/>
    </source>
</evidence>
<feature type="region of interest" description="Disordered" evidence="1">
    <location>
        <begin position="31"/>
        <end position="55"/>
    </location>
</feature>
<name>A0AAP0N650_LIQFO</name>
<gene>
    <name evidence="2" type="ORF">L1049_027280</name>
</gene>
<reference evidence="2 3" key="1">
    <citation type="journal article" date="2024" name="Plant J.">
        <title>Genome sequences and population genomics reveal climatic adaptation and genomic divergence between two closely related sweetgum species.</title>
        <authorList>
            <person name="Xu W.Q."/>
            <person name="Ren C.Q."/>
            <person name="Zhang X.Y."/>
            <person name="Comes H.P."/>
            <person name="Liu X.H."/>
            <person name="Li Y.G."/>
            <person name="Kettle C.J."/>
            <person name="Jalonen R."/>
            <person name="Gaisberger H."/>
            <person name="Ma Y.Z."/>
            <person name="Qiu Y.X."/>
        </authorList>
    </citation>
    <scope>NUCLEOTIDE SEQUENCE [LARGE SCALE GENOMIC DNA]</scope>
    <source>
        <strain evidence="2">Hangzhou</strain>
    </source>
</reference>
<keyword evidence="3" id="KW-1185">Reference proteome</keyword>
<evidence type="ECO:0000313" key="2">
    <source>
        <dbReference type="EMBL" id="KAK9265835.1"/>
    </source>
</evidence>
<organism evidence="2 3">
    <name type="scientific">Liquidambar formosana</name>
    <name type="common">Formosan gum</name>
    <dbReference type="NCBI Taxonomy" id="63359"/>
    <lineage>
        <taxon>Eukaryota</taxon>
        <taxon>Viridiplantae</taxon>
        <taxon>Streptophyta</taxon>
        <taxon>Embryophyta</taxon>
        <taxon>Tracheophyta</taxon>
        <taxon>Spermatophyta</taxon>
        <taxon>Magnoliopsida</taxon>
        <taxon>eudicotyledons</taxon>
        <taxon>Gunneridae</taxon>
        <taxon>Pentapetalae</taxon>
        <taxon>Saxifragales</taxon>
        <taxon>Altingiaceae</taxon>
        <taxon>Liquidambar</taxon>
    </lineage>
</organism>
<dbReference type="GO" id="GO:0003677">
    <property type="term" value="F:DNA binding"/>
    <property type="evidence" value="ECO:0007669"/>
    <property type="project" value="InterPro"/>
</dbReference>
<proteinExistence type="predicted"/>
<dbReference type="PANTHER" id="PTHR13408">
    <property type="entry name" value="DNA-DIRECTED RNA POLYMERASE III"/>
    <property type="match status" value="1"/>
</dbReference>
<dbReference type="GO" id="GO:0005666">
    <property type="term" value="C:RNA polymerase III complex"/>
    <property type="evidence" value="ECO:0007669"/>
    <property type="project" value="InterPro"/>
</dbReference>
<evidence type="ECO:0000313" key="3">
    <source>
        <dbReference type="Proteomes" id="UP001415857"/>
    </source>
</evidence>
<dbReference type="InterPro" id="IPR007811">
    <property type="entry name" value="RPC4"/>
</dbReference>
<feature type="region of interest" description="Disordered" evidence="1">
    <location>
        <begin position="100"/>
        <end position="141"/>
    </location>
</feature>
<evidence type="ECO:0008006" key="4">
    <source>
        <dbReference type="Google" id="ProtNLM"/>
    </source>
</evidence>
<accession>A0AAP0N650</accession>
<dbReference type="GO" id="GO:0042797">
    <property type="term" value="P:tRNA transcription by RNA polymerase III"/>
    <property type="evidence" value="ECO:0007669"/>
    <property type="project" value="TreeGrafter"/>
</dbReference>
<sequence length="382" mass="40998">MEFRYDEKFRVVKERFVWVEEFRYADNVKFAPKAPPRRKPKPALPKTEVADSDAEAAEAQNLLRRFNEHLGKQGPKVEKKSSVQVAFGFGATSSTSIKTYGVPSGGNSGKIRSSELKESNSGNGQIVPFSPSTVEPDGTIAGSADAADASVKMIKKEYKEPWDYHHSYYPTALPLRRPYSGDPELLNEAEFGEASTNLEYDENNVNPALDLGLLEESENVEMFFLRLPDNLPLVKRSASAKGQEMAESSISLGSVSASTKGKDIAGSSIPSGGIGVSAKGKEKAGSSPISLGSVGASKKGCSFKELSGGYMGKMLVYKSGAIKLKLGETLYDVSPGSDCVFAQEVVAINTEDKHCCALGELGKRIVVTPDVDSLLNAVNHLG</sequence>
<protein>
    <recommendedName>
        <fullName evidence="4">DNA-directed RNA polymerase III subunit RPC4</fullName>
    </recommendedName>
</protein>
<dbReference type="EMBL" id="JBBPBK010000295">
    <property type="protein sequence ID" value="KAK9265835.1"/>
    <property type="molecule type" value="Genomic_DNA"/>
</dbReference>
<dbReference type="Pfam" id="PF05132">
    <property type="entry name" value="RNA_pol_Rpc4"/>
    <property type="match status" value="1"/>
</dbReference>
<dbReference type="PANTHER" id="PTHR13408:SF6">
    <property type="entry name" value="DNA BINDING PROTEIN"/>
    <property type="match status" value="1"/>
</dbReference>
<dbReference type="Proteomes" id="UP001415857">
    <property type="component" value="Unassembled WGS sequence"/>
</dbReference>
<dbReference type="AlphaFoldDB" id="A0AAP0N650"/>